<evidence type="ECO:0000313" key="3">
    <source>
        <dbReference type="Proteomes" id="UP001597277"/>
    </source>
</evidence>
<dbReference type="Pfam" id="PF01547">
    <property type="entry name" value="SBP_bac_1"/>
    <property type="match status" value="1"/>
</dbReference>
<name>A0ABW4L6S6_9MICO</name>
<accession>A0ABW4L6S6</accession>
<proteinExistence type="predicted"/>
<dbReference type="PROSITE" id="PS51318">
    <property type="entry name" value="TAT"/>
    <property type="match status" value="1"/>
</dbReference>
<feature type="chain" id="PRO_5047502223" evidence="1">
    <location>
        <begin position="19"/>
        <end position="437"/>
    </location>
</feature>
<dbReference type="Gene3D" id="3.40.190.10">
    <property type="entry name" value="Periplasmic binding protein-like II"/>
    <property type="match status" value="2"/>
</dbReference>
<sequence length="437" mass="46497">MTHSRRGFLGISAASAMAVVLSACGGGTQPGENPDGNGGGGGDANAWILTGGMWPVIQDSIDRWNEVNPDQEISVEEFENDAYKERIRTAVGAGRAPTLVLSWGGGTLVDYVNNDHVVDITDATSDLQDRLLPSVAQNGQVDGATYAVPVNDVQPVVLFYNRDLFDEHGLEVPTTYDELLEVSAAFQEADVLPIALAGASVWPELKWIQYLTDRAGGPEAFQAVLDGEADAWSHPAFLDATTKIKELVDTGAFGDNYGSVAADQNADIALVHTGRAAMILWLSSAYATFRTDAPEFTESSLGWTTFPTIDGGEGDPANIVGNPANVFSVSAAASEGAQEAALGWISDQLYDDAQIEDMIAAGAVPPVQGIEDQLGQSENADFLTYSYGLAQEAPHFQLSWDQALPPGQAQELLNNLSQLFLGQITPQQFVDNMNATL</sequence>
<dbReference type="EMBL" id="JBHUEE010000003">
    <property type="protein sequence ID" value="MFD1717734.1"/>
    <property type="molecule type" value="Genomic_DNA"/>
</dbReference>
<dbReference type="InterPro" id="IPR006311">
    <property type="entry name" value="TAT_signal"/>
</dbReference>
<evidence type="ECO:0000256" key="1">
    <source>
        <dbReference type="SAM" id="SignalP"/>
    </source>
</evidence>
<comment type="caution">
    <text evidence="2">The sequence shown here is derived from an EMBL/GenBank/DDBJ whole genome shotgun (WGS) entry which is preliminary data.</text>
</comment>
<feature type="signal peptide" evidence="1">
    <location>
        <begin position="1"/>
        <end position="18"/>
    </location>
</feature>
<dbReference type="InterPro" id="IPR050490">
    <property type="entry name" value="Bact_solute-bd_prot1"/>
</dbReference>
<dbReference type="PANTHER" id="PTHR43649">
    <property type="entry name" value="ARABINOSE-BINDING PROTEIN-RELATED"/>
    <property type="match status" value="1"/>
</dbReference>
<dbReference type="RefSeq" id="WP_388004610.1">
    <property type="nucleotide sequence ID" value="NZ_JBHUEE010000003.1"/>
</dbReference>
<keyword evidence="3" id="KW-1185">Reference proteome</keyword>
<keyword evidence="1" id="KW-0732">Signal</keyword>
<reference evidence="3" key="1">
    <citation type="journal article" date="2019" name="Int. J. Syst. Evol. Microbiol.">
        <title>The Global Catalogue of Microorganisms (GCM) 10K type strain sequencing project: providing services to taxonomists for standard genome sequencing and annotation.</title>
        <authorList>
            <consortium name="The Broad Institute Genomics Platform"/>
            <consortium name="The Broad Institute Genome Sequencing Center for Infectious Disease"/>
            <person name="Wu L."/>
            <person name="Ma J."/>
        </authorList>
    </citation>
    <scope>NUCLEOTIDE SEQUENCE [LARGE SCALE GENOMIC DNA]</scope>
    <source>
        <strain evidence="3">JCM 17130</strain>
    </source>
</reference>
<dbReference type="SUPFAM" id="SSF53850">
    <property type="entry name" value="Periplasmic binding protein-like II"/>
    <property type="match status" value="1"/>
</dbReference>
<organism evidence="2 3">
    <name type="scientific">Georgenia deserti</name>
    <dbReference type="NCBI Taxonomy" id="2093781"/>
    <lineage>
        <taxon>Bacteria</taxon>
        <taxon>Bacillati</taxon>
        <taxon>Actinomycetota</taxon>
        <taxon>Actinomycetes</taxon>
        <taxon>Micrococcales</taxon>
        <taxon>Bogoriellaceae</taxon>
        <taxon>Georgenia</taxon>
    </lineage>
</organism>
<gene>
    <name evidence="2" type="ORF">ACFSE6_07805</name>
</gene>
<evidence type="ECO:0000313" key="2">
    <source>
        <dbReference type="EMBL" id="MFD1717734.1"/>
    </source>
</evidence>
<dbReference type="Proteomes" id="UP001597277">
    <property type="component" value="Unassembled WGS sequence"/>
</dbReference>
<protein>
    <submittedName>
        <fullName evidence="2">Extracellular solute-binding protein</fullName>
    </submittedName>
</protein>
<dbReference type="PROSITE" id="PS51257">
    <property type="entry name" value="PROKAR_LIPOPROTEIN"/>
    <property type="match status" value="1"/>
</dbReference>
<dbReference type="PANTHER" id="PTHR43649:SF14">
    <property type="entry name" value="BLR3389 PROTEIN"/>
    <property type="match status" value="1"/>
</dbReference>
<dbReference type="InterPro" id="IPR006059">
    <property type="entry name" value="SBP"/>
</dbReference>